<dbReference type="AlphaFoldDB" id="A0AAE1JD33"/>
<keyword evidence="2" id="KW-0521">NADP</keyword>
<keyword evidence="3" id="KW-0560">Oxidoreductase</keyword>
<evidence type="ECO:0000256" key="1">
    <source>
        <dbReference type="ARBA" id="ARBA00006484"/>
    </source>
</evidence>
<dbReference type="PANTHER" id="PTHR43490:SF105">
    <property type="entry name" value="SHORT CHAIN DEHYDROGENASE_REDUCTASE"/>
    <property type="match status" value="1"/>
</dbReference>
<accession>A0AAE1JD33</accession>
<proteinExistence type="inferred from homology"/>
<dbReference type="Proteomes" id="UP001293593">
    <property type="component" value="Unassembled WGS sequence"/>
</dbReference>
<evidence type="ECO:0000256" key="4">
    <source>
        <dbReference type="RuleBase" id="RU000363"/>
    </source>
</evidence>
<evidence type="ECO:0000256" key="2">
    <source>
        <dbReference type="ARBA" id="ARBA00022857"/>
    </source>
</evidence>
<dbReference type="PRINTS" id="PR00081">
    <property type="entry name" value="GDHRDH"/>
</dbReference>
<dbReference type="EMBL" id="JAWXYG010000007">
    <property type="protein sequence ID" value="KAK4266806.1"/>
    <property type="molecule type" value="Genomic_DNA"/>
</dbReference>
<evidence type="ECO:0000313" key="6">
    <source>
        <dbReference type="Proteomes" id="UP001293593"/>
    </source>
</evidence>
<dbReference type="Pfam" id="PF13561">
    <property type="entry name" value="adh_short_C2"/>
    <property type="match status" value="1"/>
</dbReference>
<sequence>MEGEKEIRYAVVTGGNKGIGYGVCKKLATREVKVVLTARDEKRGLEALENLKQEIGVSDFVVFHQLDVTDPTSIASLTHFITATFGKLDILVNNAAVSGGKISDPDAFIKKRNSADIDWDKVGFQTYEMAQQCVQTNFYGTQRTMEALLPLLHLSSSPTILNVSSQAALLKNIQNEWARGVLSDIESLNKEKIDEVIEEFLKDFKEGSLKIKGWPNFASAYVVSKVAVNAYTRLLATKFPNVHMNCVCPGFVKTDMTNNLGTTSVDEAAETLANIALLTDAATSGLFFSKDGVIPF</sequence>
<organism evidence="5 6">
    <name type="scientific">Acacia crassicarpa</name>
    <name type="common">northern wattle</name>
    <dbReference type="NCBI Taxonomy" id="499986"/>
    <lineage>
        <taxon>Eukaryota</taxon>
        <taxon>Viridiplantae</taxon>
        <taxon>Streptophyta</taxon>
        <taxon>Embryophyta</taxon>
        <taxon>Tracheophyta</taxon>
        <taxon>Spermatophyta</taxon>
        <taxon>Magnoliopsida</taxon>
        <taxon>eudicotyledons</taxon>
        <taxon>Gunneridae</taxon>
        <taxon>Pentapetalae</taxon>
        <taxon>rosids</taxon>
        <taxon>fabids</taxon>
        <taxon>Fabales</taxon>
        <taxon>Fabaceae</taxon>
        <taxon>Caesalpinioideae</taxon>
        <taxon>mimosoid clade</taxon>
        <taxon>Acacieae</taxon>
        <taxon>Acacia</taxon>
    </lineage>
</organism>
<evidence type="ECO:0000313" key="5">
    <source>
        <dbReference type="EMBL" id="KAK4266806.1"/>
    </source>
</evidence>
<comment type="similarity">
    <text evidence="1 4">Belongs to the short-chain dehydrogenases/reductases (SDR) family.</text>
</comment>
<dbReference type="PANTHER" id="PTHR43490">
    <property type="entry name" value="(+)-NEOMENTHOL DEHYDROGENASE"/>
    <property type="match status" value="1"/>
</dbReference>
<comment type="caution">
    <text evidence="5">The sequence shown here is derived from an EMBL/GenBank/DDBJ whole genome shotgun (WGS) entry which is preliminary data.</text>
</comment>
<dbReference type="InterPro" id="IPR020904">
    <property type="entry name" value="Sc_DH/Rdtase_CS"/>
</dbReference>
<dbReference type="InterPro" id="IPR036291">
    <property type="entry name" value="NAD(P)-bd_dom_sf"/>
</dbReference>
<dbReference type="Gene3D" id="3.40.50.720">
    <property type="entry name" value="NAD(P)-binding Rossmann-like Domain"/>
    <property type="match status" value="1"/>
</dbReference>
<dbReference type="PRINTS" id="PR00080">
    <property type="entry name" value="SDRFAMILY"/>
</dbReference>
<dbReference type="GO" id="GO:0016020">
    <property type="term" value="C:membrane"/>
    <property type="evidence" value="ECO:0007669"/>
    <property type="project" value="TreeGrafter"/>
</dbReference>
<dbReference type="GO" id="GO:0016491">
    <property type="term" value="F:oxidoreductase activity"/>
    <property type="evidence" value="ECO:0007669"/>
    <property type="project" value="UniProtKB-KW"/>
</dbReference>
<dbReference type="PROSITE" id="PS00061">
    <property type="entry name" value="ADH_SHORT"/>
    <property type="match status" value="1"/>
</dbReference>
<protein>
    <submittedName>
        <fullName evidence="5">Uncharacterized protein</fullName>
    </submittedName>
</protein>
<keyword evidence="6" id="KW-1185">Reference proteome</keyword>
<gene>
    <name evidence="5" type="ORF">QN277_023679</name>
</gene>
<dbReference type="SUPFAM" id="SSF51735">
    <property type="entry name" value="NAD(P)-binding Rossmann-fold domains"/>
    <property type="match status" value="1"/>
</dbReference>
<dbReference type="InterPro" id="IPR002347">
    <property type="entry name" value="SDR_fam"/>
</dbReference>
<reference evidence="5" key="1">
    <citation type="submission" date="2023-10" db="EMBL/GenBank/DDBJ databases">
        <title>Chromosome-level genome of the transformable northern wattle, Acacia crassicarpa.</title>
        <authorList>
            <person name="Massaro I."/>
            <person name="Sinha N.R."/>
            <person name="Poethig S."/>
            <person name="Leichty A.R."/>
        </authorList>
    </citation>
    <scope>NUCLEOTIDE SEQUENCE</scope>
    <source>
        <strain evidence="5">Acra3RX</strain>
        <tissue evidence="5">Leaf</tissue>
    </source>
</reference>
<name>A0AAE1JD33_9FABA</name>
<evidence type="ECO:0000256" key="3">
    <source>
        <dbReference type="ARBA" id="ARBA00023002"/>
    </source>
</evidence>
<dbReference type="Pfam" id="PF00106">
    <property type="entry name" value="adh_short"/>
    <property type="match status" value="1"/>
</dbReference>